<keyword evidence="3" id="KW-1185">Reference proteome</keyword>
<reference evidence="3" key="1">
    <citation type="submission" date="2014-08" db="EMBL/GenBank/DDBJ databases">
        <authorList>
            <person name="Moulin L."/>
        </authorList>
    </citation>
    <scope>NUCLEOTIDE SEQUENCE [LARGE SCALE GENOMIC DNA]</scope>
</reference>
<evidence type="ECO:0000313" key="2">
    <source>
        <dbReference type="EMBL" id="CDX12186.1"/>
    </source>
</evidence>
<dbReference type="GO" id="GO:0016491">
    <property type="term" value="F:oxidoreductase activity"/>
    <property type="evidence" value="ECO:0007669"/>
    <property type="project" value="UniProtKB-KW"/>
</dbReference>
<evidence type="ECO:0008006" key="4">
    <source>
        <dbReference type="Google" id="ProtNLM"/>
    </source>
</evidence>
<dbReference type="Pfam" id="PF13510">
    <property type="entry name" value="Fer2_4"/>
    <property type="match status" value="1"/>
</dbReference>
<protein>
    <recommendedName>
        <fullName evidence="4">(2Fe-2S)-binding protein</fullName>
    </recommendedName>
</protein>
<proteinExistence type="predicted"/>
<dbReference type="SUPFAM" id="SSF54292">
    <property type="entry name" value="2Fe-2S ferredoxin-like"/>
    <property type="match status" value="1"/>
</dbReference>
<dbReference type="InterPro" id="IPR036010">
    <property type="entry name" value="2Fe-2S_ferredoxin-like_sf"/>
</dbReference>
<gene>
    <name evidence="2" type="ORF">MPL3356_110375</name>
</gene>
<dbReference type="STRING" id="69974.MPLDJ20_260136"/>
<dbReference type="EMBL" id="CCMZ01000003">
    <property type="protein sequence ID" value="CDX12186.1"/>
    <property type="molecule type" value="Genomic_DNA"/>
</dbReference>
<keyword evidence="1" id="KW-0560">Oxidoreductase</keyword>
<accession>A0A090DAK1</accession>
<evidence type="ECO:0000313" key="3">
    <source>
        <dbReference type="Proteomes" id="UP000045285"/>
    </source>
</evidence>
<dbReference type="GO" id="GO:0051536">
    <property type="term" value="F:iron-sulfur cluster binding"/>
    <property type="evidence" value="ECO:0007669"/>
    <property type="project" value="InterPro"/>
</dbReference>
<name>A0A090DAK1_MESPL</name>
<dbReference type="Proteomes" id="UP000045285">
    <property type="component" value="Unassembled WGS sequence"/>
</dbReference>
<dbReference type="InterPro" id="IPR042204">
    <property type="entry name" value="2Fe-2S-bd_N"/>
</dbReference>
<sequence length="100" mass="11065">MIASGRIVRLAERHRAEVHFILDGKMRGALAGDTVLTAMLASGHALRNSEFGSEPRAGFCLMGACQDCWVWQEEGPRLRACTTVIAEGMRLRTQPPENWP</sequence>
<dbReference type="AlphaFoldDB" id="A0A090DAK1"/>
<organism evidence="2 3">
    <name type="scientific">Mesorhizobium plurifarium</name>
    <dbReference type="NCBI Taxonomy" id="69974"/>
    <lineage>
        <taxon>Bacteria</taxon>
        <taxon>Pseudomonadati</taxon>
        <taxon>Pseudomonadota</taxon>
        <taxon>Alphaproteobacteria</taxon>
        <taxon>Hyphomicrobiales</taxon>
        <taxon>Phyllobacteriaceae</taxon>
        <taxon>Mesorhizobium</taxon>
    </lineage>
</organism>
<evidence type="ECO:0000256" key="1">
    <source>
        <dbReference type="ARBA" id="ARBA00023002"/>
    </source>
</evidence>
<dbReference type="Gene3D" id="3.10.20.440">
    <property type="entry name" value="2Fe-2S iron-sulphur cluster binding domain, sarcosine oxidase, alpha subunit, N-terminal domain"/>
    <property type="match status" value="1"/>
</dbReference>